<comment type="similarity">
    <text evidence="2">Belongs to the glycyl radical enzyme (GRE) family. PFL subfamily.</text>
</comment>
<dbReference type="OMA" id="CAKVSIE"/>
<evidence type="ECO:0000259" key="10">
    <source>
        <dbReference type="PROSITE" id="PS51149"/>
    </source>
</evidence>
<dbReference type="Pfam" id="PF02901">
    <property type="entry name" value="PFL-like"/>
    <property type="match status" value="1"/>
</dbReference>
<evidence type="ECO:0000259" key="11">
    <source>
        <dbReference type="PROSITE" id="PS51554"/>
    </source>
</evidence>
<reference evidence="12 13" key="1">
    <citation type="journal article" date="2007" name="Proc. Natl. Acad. Sci. U.S.A.">
        <title>The tiny eukaryote Ostreococcus provides genomic insights into the paradox of plankton speciation.</title>
        <authorList>
            <person name="Palenik B."/>
            <person name="Grimwood J."/>
            <person name="Aerts A."/>
            <person name="Rouze P."/>
            <person name="Salamov A."/>
            <person name="Putnam N."/>
            <person name="Dupont C."/>
            <person name="Jorgensen R."/>
            <person name="Derelle E."/>
            <person name="Rombauts S."/>
            <person name="Zhou K."/>
            <person name="Otillar R."/>
            <person name="Merchant S.S."/>
            <person name="Podell S."/>
            <person name="Gaasterland T."/>
            <person name="Napoli C."/>
            <person name="Gendler K."/>
            <person name="Manuell A."/>
            <person name="Tai V."/>
            <person name="Vallon O."/>
            <person name="Piganeau G."/>
            <person name="Jancek S."/>
            <person name="Heijde M."/>
            <person name="Jabbari K."/>
            <person name="Bowler C."/>
            <person name="Lohr M."/>
            <person name="Robbens S."/>
            <person name="Werner G."/>
            <person name="Dubchak I."/>
            <person name="Pazour G.J."/>
            <person name="Ren Q."/>
            <person name="Paulsen I."/>
            <person name="Delwiche C."/>
            <person name="Schmutz J."/>
            <person name="Rokhsar D."/>
            <person name="Van de Peer Y."/>
            <person name="Moreau H."/>
            <person name="Grigoriev I.V."/>
        </authorList>
    </citation>
    <scope>NUCLEOTIDE SEQUENCE [LARGE SCALE GENOMIC DNA]</scope>
    <source>
        <strain evidence="12 13">CCE9901</strain>
    </source>
</reference>
<proteinExistence type="inferred from homology"/>
<dbReference type="PIRSF" id="PIRSF000379">
    <property type="entry name" value="For_Ac_trans_1"/>
    <property type="match status" value="1"/>
</dbReference>
<comment type="catalytic activity">
    <reaction evidence="8">
        <text>formate + acetyl-CoA = pyruvate + CoA</text>
        <dbReference type="Rhea" id="RHEA:11844"/>
        <dbReference type="ChEBI" id="CHEBI:15361"/>
        <dbReference type="ChEBI" id="CHEBI:15740"/>
        <dbReference type="ChEBI" id="CHEBI:57287"/>
        <dbReference type="ChEBI" id="CHEBI:57288"/>
        <dbReference type="EC" id="2.3.1.54"/>
    </reaction>
</comment>
<dbReference type="EC" id="2.3.1.54" evidence="3"/>
<dbReference type="AlphaFoldDB" id="A4RTH8"/>
<evidence type="ECO:0000313" key="12">
    <source>
        <dbReference type="EMBL" id="ABO94604.1"/>
    </source>
</evidence>
<feature type="modified residue" description="Glycine radical" evidence="9">
    <location>
        <position position="713"/>
    </location>
</feature>
<accession>A4RTH8</accession>
<comment type="subcellular location">
    <subcellularLocation>
        <location evidence="1">Cytoplasm</location>
    </subcellularLocation>
</comment>
<dbReference type="STRING" id="436017.A4RTH8"/>
<dbReference type="KEGG" id="olu:OSTLU_36056"/>
<protein>
    <recommendedName>
        <fullName evidence="3">formate C-acetyltransferase</fullName>
        <ecNumber evidence="3">2.3.1.54</ecNumber>
    </recommendedName>
</protein>
<dbReference type="HOGENOM" id="CLU_023898_0_0_1"/>
<organism evidence="12 13">
    <name type="scientific">Ostreococcus lucimarinus (strain CCE9901)</name>
    <dbReference type="NCBI Taxonomy" id="436017"/>
    <lineage>
        <taxon>Eukaryota</taxon>
        <taxon>Viridiplantae</taxon>
        <taxon>Chlorophyta</taxon>
        <taxon>Mamiellophyceae</taxon>
        <taxon>Mamiellales</taxon>
        <taxon>Bathycoccaceae</taxon>
        <taxon>Ostreococcus</taxon>
    </lineage>
</organism>
<evidence type="ECO:0000256" key="5">
    <source>
        <dbReference type="ARBA" id="ARBA00022679"/>
    </source>
</evidence>
<dbReference type="Gramene" id="ABO94604">
    <property type="protein sequence ID" value="ABO94604"/>
    <property type="gene ID" value="OSTLU_36056"/>
</dbReference>
<keyword evidence="13" id="KW-1185">Reference proteome</keyword>
<dbReference type="InterPro" id="IPR001150">
    <property type="entry name" value="Gly_radical"/>
</dbReference>
<dbReference type="OrthoDB" id="10256780at2759"/>
<evidence type="ECO:0000256" key="1">
    <source>
        <dbReference type="ARBA" id="ARBA00004496"/>
    </source>
</evidence>
<dbReference type="SUPFAM" id="SSF51998">
    <property type="entry name" value="PFL-like glycyl radical enzymes"/>
    <property type="match status" value="1"/>
</dbReference>
<gene>
    <name evidence="12" type="ORF">OSTLU_36056</name>
</gene>
<evidence type="ECO:0000313" key="13">
    <source>
        <dbReference type="Proteomes" id="UP000001568"/>
    </source>
</evidence>
<keyword evidence="5" id="KW-0808">Transferase</keyword>
<keyword evidence="6 9" id="KW-0556">Organic radical</keyword>
<evidence type="ECO:0000256" key="2">
    <source>
        <dbReference type="ARBA" id="ARBA00008375"/>
    </source>
</evidence>
<sequence>MTLAVDAVDAFVRARGTPRADDCATTLAKPTGKTLELLAEARRLLELERRAGGALAVDAETPSRATSHGAGYVLSKEVDDVVVGLQTTRALTRTMKPLGGLRVVEKALGERGATMKEDAKKFFDDWVTTHNDAVFDLYTDEMRSARKAHLLLGLPDAYGRGRLIGDYRRVALFGVDRLIAEKQIDKDAIATSDEEDLRARFEVSEQIRALERLKAMAKMYGFDIGAAARDCKEAVQWTYFAYLACVKEHDGAAISLGRVDAFFDVYIERDMKAGFIDESGAQELIDNFVLKLRLVRHLRPEAYDDIFAGDPIWATCCVGGMQMNGTDTLVTKTSWRFLQTLRNMGAAPEPNMTVLWSESLPKPFKEFAAAISIESSSIQFISDDLLREKFQSSDVGISCCVSGMQLGHTMQYFGARCNLPKLLLYALNGGRDEITGARVAPALFDDEVPEGVLQYDDVMKRFTAYMDWLAKLYVETMNCIHYSHDRFNYEALFFALMDTDCKRMMAFGIAGLSVVADSLSAIKHAKVKMIRDEKSGLSTRFEVDGDWPAFGNDDDEVDTIAASVVETFISSLRKTPAYRGSEHTLSILTITSNVMYGKHTGATPDLRKLGEPFAPGANPMHNRDKTGALNSLNSVAKIPYASCMDGISNTFSITAPSLGKTDGTRVSNLTALLDGYFSHGAQHLNVNCIDRSVLLDAMAHPDNYPTLTIRVSGYAVNFIKLSRAHQEEVIARTFHASL</sequence>
<dbReference type="InterPro" id="IPR019777">
    <property type="entry name" value="Form_AcTrfase_GR_CS"/>
</dbReference>
<feature type="domain" description="PFL" evidence="11">
    <location>
        <begin position="3"/>
        <end position="608"/>
    </location>
</feature>
<evidence type="ECO:0000256" key="8">
    <source>
        <dbReference type="ARBA" id="ARBA00049029"/>
    </source>
</evidence>
<dbReference type="GO" id="GO:0008861">
    <property type="term" value="F:formate C-acetyltransferase activity"/>
    <property type="evidence" value="ECO:0007669"/>
    <property type="project" value="UniProtKB-EC"/>
</dbReference>
<evidence type="ECO:0000256" key="6">
    <source>
        <dbReference type="ARBA" id="ARBA00022818"/>
    </source>
</evidence>
<dbReference type="RefSeq" id="XP_001416311.1">
    <property type="nucleotide sequence ID" value="XM_001416274.1"/>
</dbReference>
<dbReference type="InterPro" id="IPR004184">
    <property type="entry name" value="PFL_dom"/>
</dbReference>
<evidence type="ECO:0000256" key="3">
    <source>
        <dbReference type="ARBA" id="ARBA00013214"/>
    </source>
</evidence>
<dbReference type="PANTHER" id="PTHR30191">
    <property type="entry name" value="FORMATE ACETYLTRANSFERASE"/>
    <property type="match status" value="1"/>
</dbReference>
<name>A4RTH8_OSTLU</name>
<evidence type="ECO:0000256" key="4">
    <source>
        <dbReference type="ARBA" id="ARBA00022490"/>
    </source>
</evidence>
<dbReference type="eggNOG" id="ENOG502QSG9">
    <property type="taxonomic scope" value="Eukaryota"/>
</dbReference>
<dbReference type="Proteomes" id="UP000001568">
    <property type="component" value="Chromosome 2"/>
</dbReference>
<dbReference type="PANTHER" id="PTHR30191:SF0">
    <property type="entry name" value="FORMATE ACETYLTRANSFERASE 1"/>
    <property type="match status" value="1"/>
</dbReference>
<dbReference type="Pfam" id="PF01228">
    <property type="entry name" value="Gly_radical"/>
    <property type="match status" value="1"/>
</dbReference>
<dbReference type="PROSITE" id="PS51554">
    <property type="entry name" value="PFL"/>
    <property type="match status" value="1"/>
</dbReference>
<dbReference type="EMBL" id="CP000582">
    <property type="protein sequence ID" value="ABO94604.1"/>
    <property type="molecule type" value="Genomic_DNA"/>
</dbReference>
<dbReference type="PROSITE" id="PS51149">
    <property type="entry name" value="GLY_RADICAL_2"/>
    <property type="match status" value="1"/>
</dbReference>
<dbReference type="GeneID" id="5000337"/>
<dbReference type="PROSITE" id="PS00850">
    <property type="entry name" value="GLY_RADICAL_1"/>
    <property type="match status" value="1"/>
</dbReference>
<keyword evidence="4" id="KW-0963">Cytoplasm</keyword>
<keyword evidence="7" id="KW-0012">Acyltransferase</keyword>
<feature type="domain" description="Glycine radical" evidence="10">
    <location>
        <begin position="615"/>
        <end position="738"/>
    </location>
</feature>
<dbReference type="GO" id="GO:0005829">
    <property type="term" value="C:cytosol"/>
    <property type="evidence" value="ECO:0007669"/>
    <property type="project" value="TreeGrafter"/>
</dbReference>
<dbReference type="Gene3D" id="3.20.70.20">
    <property type="match status" value="1"/>
</dbReference>
<evidence type="ECO:0000256" key="7">
    <source>
        <dbReference type="ARBA" id="ARBA00023315"/>
    </source>
</evidence>
<evidence type="ECO:0000256" key="9">
    <source>
        <dbReference type="PROSITE-ProRule" id="PRU00493"/>
    </source>
</evidence>
<dbReference type="InterPro" id="IPR050244">
    <property type="entry name" value="Auton_GlycylRad_Cofactor"/>
</dbReference>